<comment type="caution">
    <text evidence="1">The sequence shown here is derived from an EMBL/GenBank/DDBJ whole genome shotgun (WGS) entry which is preliminary data.</text>
</comment>
<proteinExistence type="predicted"/>
<dbReference type="Proteomes" id="UP000799755">
    <property type="component" value="Unassembled WGS sequence"/>
</dbReference>
<reference evidence="1" key="1">
    <citation type="journal article" date="2020" name="Stud. Mycol.">
        <title>101 Dothideomycetes genomes: a test case for predicting lifestyles and emergence of pathogens.</title>
        <authorList>
            <person name="Haridas S."/>
            <person name="Albert R."/>
            <person name="Binder M."/>
            <person name="Bloem J."/>
            <person name="Labutti K."/>
            <person name="Salamov A."/>
            <person name="Andreopoulos B."/>
            <person name="Baker S."/>
            <person name="Barry K."/>
            <person name="Bills G."/>
            <person name="Bluhm B."/>
            <person name="Cannon C."/>
            <person name="Castanera R."/>
            <person name="Culley D."/>
            <person name="Daum C."/>
            <person name="Ezra D."/>
            <person name="Gonzalez J."/>
            <person name="Henrissat B."/>
            <person name="Kuo A."/>
            <person name="Liang C."/>
            <person name="Lipzen A."/>
            <person name="Lutzoni F."/>
            <person name="Magnuson J."/>
            <person name="Mondo S."/>
            <person name="Nolan M."/>
            <person name="Ohm R."/>
            <person name="Pangilinan J."/>
            <person name="Park H.-J."/>
            <person name="Ramirez L."/>
            <person name="Alfaro M."/>
            <person name="Sun H."/>
            <person name="Tritt A."/>
            <person name="Yoshinaga Y."/>
            <person name="Zwiers L.-H."/>
            <person name="Turgeon B."/>
            <person name="Goodwin S."/>
            <person name="Spatafora J."/>
            <person name="Crous P."/>
            <person name="Grigoriev I."/>
        </authorList>
    </citation>
    <scope>NUCLEOTIDE SEQUENCE</scope>
    <source>
        <strain evidence="1">ATCC 200398</strain>
    </source>
</reference>
<evidence type="ECO:0000313" key="2">
    <source>
        <dbReference type="Proteomes" id="UP000799755"/>
    </source>
</evidence>
<gene>
    <name evidence="1" type="ORF">BDR25DRAFT_310783</name>
</gene>
<sequence>MAMFLDTCCVPQSHHPLQIIHYDGRPKPKRPSQRTSPKIRFGEDGTGSNAEQENEEDPIPTSDEVELADLACLADNEANYEVSGRRGENGDVGNDDPTNEREGVSMPASQEDTGDKASRNAVIINDSLHMGDRLESPSTSTPEYRDTEVPTGTTDTINLETVNRAKIQANKPPHGRLPSTPPTSPSITNIEQLTEEAFRCIHMKATAHQRPTETRLPTIESTSSGSSSGSDTDDDDHNGKHTTSLTRKRKRSPPANNASHKRQSREPNTTLKPSTTCTKPSARRQNLSLPQEKAVSNHVSDARLASAAQSSVCDTKMCCGKDSSAESSEGSGEWGRHLRKGRKPMGSNQGSVWCSRLNAKNPSSTPAPLHANRKTRLSAKGVSPGQIQWHLLDIAFHSLSAYVSFLIAIFRAYSGPGMISTSHAVTLLKSIWCSGCGIGQPLLAPSSLPLNRADTASPRDYGRPRDAVVDDDDQSAYEDYDKKGKNDEEYLSDVVKKLSSSRTHPLVREGRQQIAQLGKARQVLELDM</sequence>
<name>A0ACB6R825_9PLEO</name>
<dbReference type="EMBL" id="MU003496">
    <property type="protein sequence ID" value="KAF2475404.1"/>
    <property type="molecule type" value="Genomic_DNA"/>
</dbReference>
<accession>A0ACB6R825</accession>
<organism evidence="1 2">
    <name type="scientific">Lindgomyces ingoldianus</name>
    <dbReference type="NCBI Taxonomy" id="673940"/>
    <lineage>
        <taxon>Eukaryota</taxon>
        <taxon>Fungi</taxon>
        <taxon>Dikarya</taxon>
        <taxon>Ascomycota</taxon>
        <taxon>Pezizomycotina</taxon>
        <taxon>Dothideomycetes</taxon>
        <taxon>Pleosporomycetidae</taxon>
        <taxon>Pleosporales</taxon>
        <taxon>Lindgomycetaceae</taxon>
        <taxon>Lindgomyces</taxon>
    </lineage>
</organism>
<evidence type="ECO:0000313" key="1">
    <source>
        <dbReference type="EMBL" id="KAF2475404.1"/>
    </source>
</evidence>
<protein>
    <submittedName>
        <fullName evidence="1">Uncharacterized protein</fullName>
    </submittedName>
</protein>
<keyword evidence="2" id="KW-1185">Reference proteome</keyword>